<dbReference type="PANTHER" id="PTHR10584">
    <property type="entry name" value="SUGAR KINASE"/>
    <property type="match status" value="1"/>
</dbReference>
<organism evidence="5 6">
    <name type="scientific">Streptomyces albus</name>
    <dbReference type="NCBI Taxonomy" id="1888"/>
    <lineage>
        <taxon>Bacteria</taxon>
        <taxon>Bacillati</taxon>
        <taxon>Actinomycetota</taxon>
        <taxon>Actinomycetes</taxon>
        <taxon>Kitasatosporales</taxon>
        <taxon>Streptomycetaceae</taxon>
        <taxon>Streptomyces</taxon>
    </lineage>
</organism>
<feature type="domain" description="Carbohydrate kinase PfkB" evidence="4">
    <location>
        <begin position="46"/>
        <end position="143"/>
    </location>
</feature>
<dbReference type="RefSeq" id="WP_016471731.1">
    <property type="nucleotide sequence ID" value="NZ_BBQG01000020.1"/>
</dbReference>
<accession>A0A8H1LJU0</accession>
<dbReference type="EMBL" id="RCIY01000040">
    <property type="protein sequence ID" value="TGG86502.1"/>
    <property type="molecule type" value="Genomic_DNA"/>
</dbReference>
<evidence type="ECO:0000313" key="6">
    <source>
        <dbReference type="Proteomes" id="UP000298111"/>
    </source>
</evidence>
<dbReference type="Proteomes" id="UP000298111">
    <property type="component" value="Unassembled WGS sequence"/>
</dbReference>
<dbReference type="InterPro" id="IPR011611">
    <property type="entry name" value="PfkB_dom"/>
</dbReference>
<dbReference type="SUPFAM" id="SSF53613">
    <property type="entry name" value="Ribokinase-like"/>
    <property type="match status" value="1"/>
</dbReference>
<evidence type="ECO:0000256" key="1">
    <source>
        <dbReference type="ARBA" id="ARBA00022679"/>
    </source>
</evidence>
<evidence type="ECO:0000256" key="3">
    <source>
        <dbReference type="SAM" id="MobiDB-lite"/>
    </source>
</evidence>
<dbReference type="GO" id="GO:0016301">
    <property type="term" value="F:kinase activity"/>
    <property type="evidence" value="ECO:0007669"/>
    <property type="project" value="UniProtKB-KW"/>
</dbReference>
<feature type="compositionally biased region" description="Pro residues" evidence="3">
    <location>
        <begin position="289"/>
        <end position="299"/>
    </location>
</feature>
<sequence length="341" mass="34881">MPTPTPSGPPPVPAPSGRPAERPSGPARVLGIGDNVVDRYPDLGLMFPGGNAVNVAVHARRAGADAAYWGVTGDDTAGAVVRRALAAEGVDTGRVRTEGGPNAWAEIGLVGGDRVFKGSDDGVSVFALDEEELDALAGWDVVHTAYSGSLAGQVPDMAARTRVSFDFSHHWNQPWAAPLYPHLHLAAFSASQLGTDEVAGLLRQAVRQGVRWALATRGGDGAVLTDGDSWWRQPPVATPAVDTLGAGDAFIGTLLAALAAGGDPRQGLARAAEAAARTCTAHGAFGHPAPLPAPGPEEPAPALGEDDPRGGPDTRVEPSRAAAGEKGRTPSGRTARTGRNA</sequence>
<gene>
    <name evidence="5" type="ORF">D8771_09205</name>
</gene>
<dbReference type="InterPro" id="IPR029056">
    <property type="entry name" value="Ribokinase-like"/>
</dbReference>
<dbReference type="GeneID" id="75179455"/>
<keyword evidence="2" id="KW-0418">Kinase</keyword>
<dbReference type="GO" id="GO:0005829">
    <property type="term" value="C:cytosol"/>
    <property type="evidence" value="ECO:0007669"/>
    <property type="project" value="TreeGrafter"/>
</dbReference>
<evidence type="ECO:0000313" key="5">
    <source>
        <dbReference type="EMBL" id="TGG86502.1"/>
    </source>
</evidence>
<feature type="compositionally biased region" description="Polar residues" evidence="3">
    <location>
        <begin position="331"/>
        <end position="341"/>
    </location>
</feature>
<protein>
    <recommendedName>
        <fullName evidence="4">Carbohydrate kinase PfkB domain-containing protein</fullName>
    </recommendedName>
</protein>
<feature type="domain" description="Carbohydrate kinase PfkB" evidence="4">
    <location>
        <begin position="194"/>
        <end position="284"/>
    </location>
</feature>
<reference evidence="5 6" key="1">
    <citation type="submission" date="2018-10" db="EMBL/GenBank/DDBJ databases">
        <title>Isolation of pseudouridimycin from Streptomyces albus DSM 40763.</title>
        <authorList>
            <person name="Rosenqvist P."/>
            <person name="Metsae-Ketelae M."/>
            <person name="Virta P."/>
        </authorList>
    </citation>
    <scope>NUCLEOTIDE SEQUENCE [LARGE SCALE GENOMIC DNA]</scope>
    <source>
        <strain evidence="5 6">DSM 40763</strain>
    </source>
</reference>
<name>A0A8H1LJU0_9ACTN</name>
<proteinExistence type="predicted"/>
<keyword evidence="1" id="KW-0808">Transferase</keyword>
<dbReference type="PANTHER" id="PTHR10584:SF166">
    <property type="entry name" value="RIBOKINASE"/>
    <property type="match status" value="1"/>
</dbReference>
<feature type="compositionally biased region" description="Basic and acidic residues" evidence="3">
    <location>
        <begin position="306"/>
        <end position="328"/>
    </location>
</feature>
<dbReference type="Gene3D" id="3.40.1190.20">
    <property type="match status" value="1"/>
</dbReference>
<evidence type="ECO:0000256" key="2">
    <source>
        <dbReference type="ARBA" id="ARBA00022777"/>
    </source>
</evidence>
<dbReference type="Pfam" id="PF00294">
    <property type="entry name" value="PfkB"/>
    <property type="match status" value="2"/>
</dbReference>
<evidence type="ECO:0000259" key="4">
    <source>
        <dbReference type="Pfam" id="PF00294"/>
    </source>
</evidence>
<dbReference type="AlphaFoldDB" id="A0A8H1LJU0"/>
<feature type="region of interest" description="Disordered" evidence="3">
    <location>
        <begin position="283"/>
        <end position="341"/>
    </location>
</feature>
<feature type="compositionally biased region" description="Pro residues" evidence="3">
    <location>
        <begin position="1"/>
        <end position="16"/>
    </location>
</feature>
<feature type="region of interest" description="Disordered" evidence="3">
    <location>
        <begin position="1"/>
        <end position="27"/>
    </location>
</feature>
<comment type="caution">
    <text evidence="5">The sequence shown here is derived from an EMBL/GenBank/DDBJ whole genome shotgun (WGS) entry which is preliminary data.</text>
</comment>